<dbReference type="EMBL" id="CM042028">
    <property type="protein sequence ID" value="KAI3797941.1"/>
    <property type="molecule type" value="Genomic_DNA"/>
</dbReference>
<gene>
    <name evidence="1" type="ORF">L1987_33206</name>
</gene>
<evidence type="ECO:0000313" key="1">
    <source>
        <dbReference type="EMBL" id="KAI3797941.1"/>
    </source>
</evidence>
<name>A0ACB9HRL6_9ASTR</name>
<reference evidence="2" key="1">
    <citation type="journal article" date="2022" name="Mol. Ecol. Resour.">
        <title>The genomes of chicory, endive, great burdock and yacon provide insights into Asteraceae palaeo-polyploidization history and plant inulin production.</title>
        <authorList>
            <person name="Fan W."/>
            <person name="Wang S."/>
            <person name="Wang H."/>
            <person name="Wang A."/>
            <person name="Jiang F."/>
            <person name="Liu H."/>
            <person name="Zhao H."/>
            <person name="Xu D."/>
            <person name="Zhang Y."/>
        </authorList>
    </citation>
    <scope>NUCLEOTIDE SEQUENCE [LARGE SCALE GENOMIC DNA]</scope>
    <source>
        <strain evidence="2">cv. Yunnan</strain>
    </source>
</reference>
<proteinExistence type="predicted"/>
<protein>
    <submittedName>
        <fullName evidence="1">Uncharacterized protein</fullName>
    </submittedName>
</protein>
<sequence>MSEPIDGLGSFWFLDLVIPDTVLELRVDEENTTRAVLLIREIGLASRFVITVCLLFSGNPNQPVQAVLEAIIVIE</sequence>
<accession>A0ACB9HRL6</accession>
<comment type="caution">
    <text evidence="1">The sequence shown here is derived from an EMBL/GenBank/DDBJ whole genome shotgun (WGS) entry which is preliminary data.</text>
</comment>
<evidence type="ECO:0000313" key="2">
    <source>
        <dbReference type="Proteomes" id="UP001056120"/>
    </source>
</evidence>
<dbReference type="Proteomes" id="UP001056120">
    <property type="component" value="Linkage Group LG11"/>
</dbReference>
<organism evidence="1 2">
    <name type="scientific">Smallanthus sonchifolius</name>
    <dbReference type="NCBI Taxonomy" id="185202"/>
    <lineage>
        <taxon>Eukaryota</taxon>
        <taxon>Viridiplantae</taxon>
        <taxon>Streptophyta</taxon>
        <taxon>Embryophyta</taxon>
        <taxon>Tracheophyta</taxon>
        <taxon>Spermatophyta</taxon>
        <taxon>Magnoliopsida</taxon>
        <taxon>eudicotyledons</taxon>
        <taxon>Gunneridae</taxon>
        <taxon>Pentapetalae</taxon>
        <taxon>asterids</taxon>
        <taxon>campanulids</taxon>
        <taxon>Asterales</taxon>
        <taxon>Asteraceae</taxon>
        <taxon>Asteroideae</taxon>
        <taxon>Heliantheae alliance</taxon>
        <taxon>Millerieae</taxon>
        <taxon>Smallanthus</taxon>
    </lineage>
</organism>
<reference evidence="1 2" key="2">
    <citation type="journal article" date="2022" name="Mol. Ecol. Resour.">
        <title>The genomes of chicory, endive, great burdock and yacon provide insights into Asteraceae paleo-polyploidization history and plant inulin production.</title>
        <authorList>
            <person name="Fan W."/>
            <person name="Wang S."/>
            <person name="Wang H."/>
            <person name="Wang A."/>
            <person name="Jiang F."/>
            <person name="Liu H."/>
            <person name="Zhao H."/>
            <person name="Xu D."/>
            <person name="Zhang Y."/>
        </authorList>
    </citation>
    <scope>NUCLEOTIDE SEQUENCE [LARGE SCALE GENOMIC DNA]</scope>
    <source>
        <strain evidence="2">cv. Yunnan</strain>
        <tissue evidence="1">Leaves</tissue>
    </source>
</reference>
<keyword evidence="2" id="KW-1185">Reference proteome</keyword>